<protein>
    <submittedName>
        <fullName evidence="1">Uncharacterized protein</fullName>
    </submittedName>
</protein>
<gene>
    <name evidence="1" type="ORF">HNQ75_001113</name>
</gene>
<evidence type="ECO:0000313" key="2">
    <source>
        <dbReference type="Proteomes" id="UP000535501"/>
    </source>
</evidence>
<keyword evidence="2" id="KW-1185">Reference proteome</keyword>
<reference evidence="1 2" key="1">
    <citation type="submission" date="2020-08" db="EMBL/GenBank/DDBJ databases">
        <title>Genomic Encyclopedia of Type Strains, Phase IV (KMG-IV): sequencing the most valuable type-strain genomes for metagenomic binning, comparative biology and taxonomic classification.</title>
        <authorList>
            <person name="Goeker M."/>
        </authorList>
    </citation>
    <scope>NUCLEOTIDE SEQUENCE [LARGE SCALE GENOMIC DNA]</scope>
    <source>
        <strain evidence="1 2">DSM 102134</strain>
    </source>
</reference>
<organism evidence="1 2">
    <name type="scientific">Pseudorhizobium flavum</name>
    <dbReference type="NCBI Taxonomy" id="1335061"/>
    <lineage>
        <taxon>Bacteria</taxon>
        <taxon>Pseudomonadati</taxon>
        <taxon>Pseudomonadota</taxon>
        <taxon>Alphaproteobacteria</taxon>
        <taxon>Hyphomicrobiales</taxon>
        <taxon>Rhizobiaceae</taxon>
        <taxon>Rhizobium/Agrobacterium group</taxon>
        <taxon>Pseudorhizobium</taxon>
    </lineage>
</organism>
<evidence type="ECO:0000313" key="1">
    <source>
        <dbReference type="EMBL" id="MBB6179159.1"/>
    </source>
</evidence>
<sequence length="41" mass="4505">MVKDNAAAVLKCRVLTLYVGVDLFHLILGLPPPEKRDKGLT</sequence>
<dbReference type="Proteomes" id="UP000535501">
    <property type="component" value="Unassembled WGS sequence"/>
</dbReference>
<comment type="caution">
    <text evidence="1">The sequence shown here is derived from an EMBL/GenBank/DDBJ whole genome shotgun (WGS) entry which is preliminary data.</text>
</comment>
<dbReference type="AlphaFoldDB" id="A0A7W9YW64"/>
<name>A0A7W9YW64_9HYPH</name>
<accession>A0A7W9YW64</accession>
<proteinExistence type="predicted"/>
<dbReference type="EMBL" id="JACHEJ010000002">
    <property type="protein sequence ID" value="MBB6179159.1"/>
    <property type="molecule type" value="Genomic_DNA"/>
</dbReference>